<dbReference type="SUPFAM" id="SSF50346">
    <property type="entry name" value="PRC-barrel domain"/>
    <property type="match status" value="1"/>
</dbReference>
<feature type="chain" id="PRO_5021905387" evidence="2">
    <location>
        <begin position="29"/>
        <end position="173"/>
    </location>
</feature>
<feature type="domain" description="PRC-barrel" evidence="3">
    <location>
        <begin position="97"/>
        <end position="162"/>
    </location>
</feature>
<accession>A0A562T9J9</accession>
<keyword evidence="5" id="KW-1185">Reference proteome</keyword>
<name>A0A562T9J9_9HYPH</name>
<dbReference type="PANTHER" id="PTHR36505">
    <property type="entry name" value="BLR1072 PROTEIN"/>
    <property type="match status" value="1"/>
</dbReference>
<proteinExistence type="predicted"/>
<dbReference type="InterPro" id="IPR027275">
    <property type="entry name" value="PRC-brl_dom"/>
</dbReference>
<dbReference type="OrthoDB" id="7876889at2"/>
<keyword evidence="2" id="KW-0732">Signal</keyword>
<dbReference type="EMBL" id="VLLF01000003">
    <property type="protein sequence ID" value="TWI89470.1"/>
    <property type="molecule type" value="Genomic_DNA"/>
</dbReference>
<feature type="signal peptide" evidence="2">
    <location>
        <begin position="1"/>
        <end position="28"/>
    </location>
</feature>
<evidence type="ECO:0000256" key="1">
    <source>
        <dbReference type="SAM" id="MobiDB-lite"/>
    </source>
</evidence>
<gene>
    <name evidence="4" type="ORF">JM93_01673</name>
</gene>
<dbReference type="RefSeq" id="WP_145342116.1">
    <property type="nucleotide sequence ID" value="NZ_SMLY01000063.1"/>
</dbReference>
<dbReference type="AlphaFoldDB" id="A0A562T9J9"/>
<evidence type="ECO:0000259" key="3">
    <source>
        <dbReference type="Pfam" id="PF05239"/>
    </source>
</evidence>
<dbReference type="Pfam" id="PF05239">
    <property type="entry name" value="PRC"/>
    <property type="match status" value="1"/>
</dbReference>
<sequence>MNASLKSSSALFAATLAGALSVTSIAGASEAAPGADQPVAVQTQPIDAQSTPLQGDPLAPAAPSETSTMPLERKGVDASPSTLPGASDPAANATVSAEALEGQTVVSLNGETVGKVREVHTDENGRVSSITAEFGGVLGFGAKTIDVPAGAMKIKPDLIVIAMTGDEIKARLN</sequence>
<reference evidence="4 5" key="1">
    <citation type="submission" date="2019-07" db="EMBL/GenBank/DDBJ databases">
        <title>Genomic Encyclopedia of Archaeal and Bacterial Type Strains, Phase II (KMG-II): from individual species to whole genera.</title>
        <authorList>
            <person name="Goeker M."/>
        </authorList>
    </citation>
    <scope>NUCLEOTIDE SEQUENCE [LARGE SCALE GENOMIC DNA]</scope>
    <source>
        <strain evidence="4 5">ATCC BAA-252</strain>
    </source>
</reference>
<dbReference type="Proteomes" id="UP000320593">
    <property type="component" value="Unassembled WGS sequence"/>
</dbReference>
<evidence type="ECO:0000313" key="4">
    <source>
        <dbReference type="EMBL" id="TWI89470.1"/>
    </source>
</evidence>
<dbReference type="PANTHER" id="PTHR36505:SF1">
    <property type="entry name" value="BLR1072 PROTEIN"/>
    <property type="match status" value="1"/>
</dbReference>
<evidence type="ECO:0000313" key="5">
    <source>
        <dbReference type="Proteomes" id="UP000320593"/>
    </source>
</evidence>
<protein>
    <submittedName>
        <fullName evidence="4">PRC-barrel domain protein</fullName>
    </submittedName>
</protein>
<feature type="region of interest" description="Disordered" evidence="1">
    <location>
        <begin position="49"/>
        <end position="92"/>
    </location>
</feature>
<dbReference type="Gene3D" id="2.30.30.240">
    <property type="entry name" value="PRC-barrel domain"/>
    <property type="match status" value="1"/>
</dbReference>
<organism evidence="4 5">
    <name type="scientific">Roseibium hamelinense</name>
    <dbReference type="NCBI Taxonomy" id="150831"/>
    <lineage>
        <taxon>Bacteria</taxon>
        <taxon>Pseudomonadati</taxon>
        <taxon>Pseudomonadota</taxon>
        <taxon>Alphaproteobacteria</taxon>
        <taxon>Hyphomicrobiales</taxon>
        <taxon>Stappiaceae</taxon>
        <taxon>Roseibium</taxon>
    </lineage>
</organism>
<dbReference type="InterPro" id="IPR011033">
    <property type="entry name" value="PRC_barrel-like_sf"/>
</dbReference>
<comment type="caution">
    <text evidence="4">The sequence shown here is derived from an EMBL/GenBank/DDBJ whole genome shotgun (WGS) entry which is preliminary data.</text>
</comment>
<evidence type="ECO:0000256" key="2">
    <source>
        <dbReference type="SAM" id="SignalP"/>
    </source>
</evidence>